<feature type="transmembrane region" description="Helical" evidence="6">
    <location>
        <begin position="226"/>
        <end position="247"/>
    </location>
</feature>
<dbReference type="EMBL" id="CP040896">
    <property type="protein sequence ID" value="QDA58593.1"/>
    <property type="molecule type" value="Genomic_DNA"/>
</dbReference>
<dbReference type="InterPro" id="IPR002293">
    <property type="entry name" value="AA/rel_permease1"/>
</dbReference>
<feature type="transmembrane region" description="Helical" evidence="6">
    <location>
        <begin position="348"/>
        <end position="369"/>
    </location>
</feature>
<evidence type="ECO:0000256" key="1">
    <source>
        <dbReference type="ARBA" id="ARBA00004651"/>
    </source>
</evidence>
<dbReference type="InterPro" id="IPR050367">
    <property type="entry name" value="APC_superfamily"/>
</dbReference>
<feature type="transmembrane region" description="Helical" evidence="6">
    <location>
        <begin position="186"/>
        <end position="205"/>
    </location>
</feature>
<dbReference type="AlphaFoldDB" id="A0A5B7ZVS9"/>
<dbReference type="PIRSF" id="PIRSF006060">
    <property type="entry name" value="AA_transporter"/>
    <property type="match status" value="1"/>
</dbReference>
<feature type="transmembrane region" description="Helical" evidence="6">
    <location>
        <begin position="17"/>
        <end position="35"/>
    </location>
</feature>
<proteinExistence type="predicted"/>
<feature type="transmembrane region" description="Helical" evidence="6">
    <location>
        <begin position="381"/>
        <end position="403"/>
    </location>
</feature>
<feature type="transmembrane region" description="Helical" evidence="6">
    <location>
        <begin position="86"/>
        <end position="113"/>
    </location>
</feature>
<feature type="transmembrane region" description="Helical" evidence="6">
    <location>
        <begin position="409"/>
        <end position="428"/>
    </location>
</feature>
<dbReference type="OrthoDB" id="9810109at2"/>
<dbReference type="NCBIfam" id="TIGR00908">
    <property type="entry name" value="2A0305"/>
    <property type="match status" value="1"/>
</dbReference>
<gene>
    <name evidence="7" type="primary">eat</name>
    <name evidence="7" type="ORF">FHG12_00090</name>
</gene>
<feature type="transmembrane region" description="Helical" evidence="6">
    <location>
        <begin position="119"/>
        <end position="143"/>
    </location>
</feature>
<evidence type="ECO:0000256" key="5">
    <source>
        <dbReference type="ARBA" id="ARBA00023136"/>
    </source>
</evidence>
<evidence type="ECO:0000313" key="7">
    <source>
        <dbReference type="EMBL" id="QDA58593.1"/>
    </source>
</evidence>
<organism evidence="7 8">
    <name type="scientific">Hymenobacter jejuensis</name>
    <dbReference type="NCBI Taxonomy" id="2502781"/>
    <lineage>
        <taxon>Bacteria</taxon>
        <taxon>Pseudomonadati</taxon>
        <taxon>Bacteroidota</taxon>
        <taxon>Cytophagia</taxon>
        <taxon>Cytophagales</taxon>
        <taxon>Hymenobacteraceae</taxon>
        <taxon>Hymenobacter</taxon>
    </lineage>
</organism>
<name>A0A5B7ZVS9_9BACT</name>
<keyword evidence="5 6" id="KW-0472">Membrane</keyword>
<dbReference type="RefSeq" id="WP_139513473.1">
    <property type="nucleotide sequence ID" value="NZ_CP040896.1"/>
</dbReference>
<feature type="transmembrane region" description="Helical" evidence="6">
    <location>
        <begin position="277"/>
        <end position="297"/>
    </location>
</feature>
<evidence type="ECO:0000256" key="4">
    <source>
        <dbReference type="ARBA" id="ARBA00022989"/>
    </source>
</evidence>
<dbReference type="PANTHER" id="PTHR42770">
    <property type="entry name" value="AMINO ACID TRANSPORTER-RELATED"/>
    <property type="match status" value="1"/>
</dbReference>
<dbReference type="GO" id="GO:0005886">
    <property type="term" value="C:plasma membrane"/>
    <property type="evidence" value="ECO:0007669"/>
    <property type="project" value="UniProtKB-SubCell"/>
</dbReference>
<dbReference type="GO" id="GO:0022857">
    <property type="term" value="F:transmembrane transporter activity"/>
    <property type="evidence" value="ECO:0007669"/>
    <property type="project" value="InterPro"/>
</dbReference>
<dbReference type="InterPro" id="IPR004757">
    <property type="entry name" value="EtNH_permease"/>
</dbReference>
<evidence type="ECO:0000256" key="3">
    <source>
        <dbReference type="ARBA" id="ARBA00022692"/>
    </source>
</evidence>
<dbReference type="Pfam" id="PF13520">
    <property type="entry name" value="AA_permease_2"/>
    <property type="match status" value="1"/>
</dbReference>
<feature type="transmembrane region" description="Helical" evidence="6">
    <location>
        <begin position="150"/>
        <end position="174"/>
    </location>
</feature>
<protein>
    <submittedName>
        <fullName evidence="7">Ethanolamine permease</fullName>
    </submittedName>
</protein>
<evidence type="ECO:0000256" key="6">
    <source>
        <dbReference type="SAM" id="Phobius"/>
    </source>
</evidence>
<dbReference type="KEGG" id="hyj:FHG12_00090"/>
<feature type="transmembrane region" description="Helical" evidence="6">
    <location>
        <begin position="41"/>
        <end position="65"/>
    </location>
</feature>
<dbReference type="Proteomes" id="UP000305398">
    <property type="component" value="Chromosome"/>
</dbReference>
<dbReference type="Gene3D" id="1.20.1740.10">
    <property type="entry name" value="Amino acid/polyamine transporter I"/>
    <property type="match status" value="1"/>
</dbReference>
<feature type="transmembrane region" description="Helical" evidence="6">
    <location>
        <begin position="325"/>
        <end position="342"/>
    </location>
</feature>
<comment type="subcellular location">
    <subcellularLocation>
        <location evidence="1">Cell membrane</location>
        <topology evidence="1">Multi-pass membrane protein</topology>
    </subcellularLocation>
</comment>
<keyword evidence="2" id="KW-1003">Cell membrane</keyword>
<evidence type="ECO:0000313" key="8">
    <source>
        <dbReference type="Proteomes" id="UP000305398"/>
    </source>
</evidence>
<evidence type="ECO:0000256" key="2">
    <source>
        <dbReference type="ARBA" id="ARBA00022475"/>
    </source>
</evidence>
<keyword evidence="3 6" id="KW-0812">Transmembrane</keyword>
<accession>A0A5B7ZVS9</accession>
<dbReference type="PANTHER" id="PTHR42770:SF7">
    <property type="entry name" value="MEMBRANE PROTEIN"/>
    <property type="match status" value="1"/>
</dbReference>
<sequence>MITAPASPGLKKVLRPLHLWAIAVGLVISGEYFGWNYGWAVAGPIGMLVATLIITVLYITFIFSFTELTTAIPHAGGPFAYSYRAFGPLAGLIAGYATLVEFLFAPPAIAFALGSYGHFLYPSIPVLHTALVCYVVFIGINLLGIKESAMFSLVVTILAVAELLLYMGLVAPHFNMTNFLTRPMPFGLTGIFAALPFAIWFYLAIEGVAMVAEEVEDPKRTIPKGYIYGLLTLIALALGVMILTGGITNWQRLSAIDYPLPEALGIVLGRQSPLTRVFASIGLFGLVASFHGTIIGYSRQVFALARSGYLPSFLSQVNARFQTPHWALVVGGLVGAGALLTGTTNQVIVLSVLGAVVMYGMSLLSLFALRRTEPQLERPFVVPFYPIFPAVALLLTIVSLGAIIYYNLIISALFFVGLALTGGIFLLLGQRRPLTQEALLAKAEGV</sequence>
<reference evidence="7 8" key="1">
    <citation type="submission" date="2019-06" db="EMBL/GenBank/DDBJ databases">
        <authorList>
            <person name="Srinivasan S."/>
        </authorList>
    </citation>
    <scope>NUCLEOTIDE SEQUENCE [LARGE SCALE GENOMIC DNA]</scope>
    <source>
        <strain evidence="7 8">17J68-5</strain>
    </source>
</reference>
<keyword evidence="4 6" id="KW-1133">Transmembrane helix</keyword>
<keyword evidence="8" id="KW-1185">Reference proteome</keyword>